<dbReference type="PROSITE" id="PS51365">
    <property type="entry name" value="RENAL_DIPEPTIDASE_2"/>
    <property type="match status" value="1"/>
</dbReference>
<evidence type="ECO:0000256" key="2">
    <source>
        <dbReference type="SAM" id="MobiDB-lite"/>
    </source>
</evidence>
<comment type="catalytic activity">
    <reaction evidence="1">
        <text>an L-aminoacyl-L-amino acid + H2O = 2 an L-alpha-amino acid</text>
        <dbReference type="Rhea" id="RHEA:48940"/>
        <dbReference type="ChEBI" id="CHEBI:15377"/>
        <dbReference type="ChEBI" id="CHEBI:59869"/>
        <dbReference type="ChEBI" id="CHEBI:77460"/>
        <dbReference type="EC" id="3.4.13.19"/>
    </reaction>
</comment>
<dbReference type="Gene3D" id="3.20.20.140">
    <property type="entry name" value="Metal-dependent hydrolases"/>
    <property type="match status" value="1"/>
</dbReference>
<dbReference type="EMBL" id="JBEHCU010008174">
    <property type="protein sequence ID" value="KAL1387473.1"/>
    <property type="molecule type" value="Genomic_DNA"/>
</dbReference>
<feature type="compositionally biased region" description="Basic residues" evidence="2">
    <location>
        <begin position="1"/>
        <end position="12"/>
    </location>
</feature>
<keyword evidence="3" id="KW-0472">Membrane</keyword>
<feature type="compositionally biased region" description="Gly residues" evidence="2">
    <location>
        <begin position="89"/>
        <end position="98"/>
    </location>
</feature>
<dbReference type="GO" id="GO:0006508">
    <property type="term" value="P:proteolysis"/>
    <property type="evidence" value="ECO:0007669"/>
    <property type="project" value="UniProtKB-KW"/>
</dbReference>
<feature type="compositionally biased region" description="Polar residues" evidence="2">
    <location>
        <begin position="53"/>
        <end position="64"/>
    </location>
</feature>
<keyword evidence="1" id="KW-0479">Metal-binding</keyword>
<keyword evidence="1" id="KW-0224">Dipeptidase</keyword>
<dbReference type="GO" id="GO:0098552">
    <property type="term" value="C:side of membrane"/>
    <property type="evidence" value="ECO:0007669"/>
    <property type="project" value="UniProtKB-KW"/>
</dbReference>
<proteinExistence type="inferred from homology"/>
<keyword evidence="3" id="KW-0812">Transmembrane</keyword>
<dbReference type="InterPro" id="IPR008257">
    <property type="entry name" value="Pept_M19"/>
</dbReference>
<keyword evidence="1" id="KW-0378">Hydrolase</keyword>
<feature type="region of interest" description="Disordered" evidence="2">
    <location>
        <begin position="1"/>
        <end position="23"/>
    </location>
</feature>
<keyword evidence="1" id="KW-0645">Protease</keyword>
<dbReference type="PANTHER" id="PTHR10443:SF46">
    <property type="entry name" value="DIPEPTIDASE"/>
    <property type="match status" value="1"/>
</dbReference>
<reference evidence="4 5" key="1">
    <citation type="submission" date="2024-05" db="EMBL/GenBank/DDBJ databases">
        <title>Culex pipiens pipiens assembly and annotation.</title>
        <authorList>
            <person name="Alout H."/>
            <person name="Durand T."/>
        </authorList>
    </citation>
    <scope>NUCLEOTIDE SEQUENCE [LARGE SCALE GENOMIC DNA]</scope>
    <source>
        <strain evidence="4">HA-2024</strain>
        <tissue evidence="4">Whole body</tissue>
    </source>
</reference>
<evidence type="ECO:0000256" key="3">
    <source>
        <dbReference type="SAM" id="Phobius"/>
    </source>
</evidence>
<protein>
    <recommendedName>
        <fullName evidence="1">Dipeptidase</fullName>
        <ecNumber evidence="1">3.4.13.19</ecNumber>
    </recommendedName>
</protein>
<dbReference type="GO" id="GO:0016805">
    <property type="term" value="F:dipeptidase activity"/>
    <property type="evidence" value="ECO:0007669"/>
    <property type="project" value="UniProtKB-KW"/>
</dbReference>
<feature type="region of interest" description="Disordered" evidence="2">
    <location>
        <begin position="41"/>
        <end position="98"/>
    </location>
</feature>
<accession>A0ABD1D296</accession>
<comment type="similarity">
    <text evidence="1">Belongs to the metallo-dependent hydrolases superfamily. Peptidase M19 family.</text>
</comment>
<feature type="compositionally biased region" description="Low complexity" evidence="2">
    <location>
        <begin position="75"/>
        <end position="88"/>
    </location>
</feature>
<gene>
    <name evidence="4" type="ORF">pipiens_012758</name>
</gene>
<evidence type="ECO:0000313" key="5">
    <source>
        <dbReference type="Proteomes" id="UP001562425"/>
    </source>
</evidence>
<comment type="subcellular location">
    <subcellularLocation>
        <location evidence="1">Membrane</location>
        <topology evidence="1">Lipid-anchor</topology>
        <topology evidence="1">GPI-anchor</topology>
    </subcellularLocation>
</comment>
<comment type="caution">
    <text evidence="4">The sequence shown here is derived from an EMBL/GenBank/DDBJ whole genome shotgun (WGS) entry which is preliminary data.</text>
</comment>
<keyword evidence="1" id="KW-0336">GPI-anchor</keyword>
<keyword evidence="5" id="KW-1185">Reference proteome</keyword>
<dbReference type="GO" id="GO:0008237">
    <property type="term" value="F:metallopeptidase activity"/>
    <property type="evidence" value="ECO:0007669"/>
    <property type="project" value="UniProtKB-KW"/>
</dbReference>
<dbReference type="CDD" id="cd01301">
    <property type="entry name" value="rDP_like"/>
    <property type="match status" value="1"/>
</dbReference>
<dbReference type="EC" id="3.4.13.19" evidence="1"/>
<keyword evidence="3" id="KW-1133">Transmembrane helix</keyword>
<dbReference type="Pfam" id="PF01244">
    <property type="entry name" value="Peptidase_M19"/>
    <property type="match status" value="1"/>
</dbReference>
<comment type="subunit">
    <text evidence="1">Homodimer; disulfide-linked.</text>
</comment>
<keyword evidence="1" id="KW-0482">Metalloprotease</keyword>
<sequence>MFKKVYPRRSHSYKTESYAKPGSKSNRFECAGIQLGARFNPREQRVRRRKRQSLTGSPLLQSPPTNLPDHRTLPTGSSSTTTRSAGTTTTGGGRGGWVGAMRRRKPVEGFLLRCCGVFAFFFWTVLVHQISTCLAIQLEERMEIVRKVLKEVPLIDGHNDLPWNIRKFLKNQLREFRFGEDLRDITPWSTSAWSHTDLRRLKEGMVAAQFWSAYAPCSSQHLDAVQLTLEQIDLIRRLVNLYPQHMALVTTADGIEESHRSGKLASLIGIEGGHSIGTSLGVLRTFYQLGARYLTLTHTCNTPWADCCKVDEPGRVPHIGGLSHFGTLVVTEMNRLGMIVDLSHVSVPTMLDALATSKAPVIFSHSSAHAICNSSRNVPDHVLKRLLLLFIA</sequence>
<keyword evidence="1" id="KW-0862">Zinc</keyword>
<keyword evidence="1" id="KW-0449">Lipoprotein</keyword>
<organism evidence="4 5">
    <name type="scientific">Culex pipiens pipiens</name>
    <name type="common">Northern house mosquito</name>
    <dbReference type="NCBI Taxonomy" id="38569"/>
    <lineage>
        <taxon>Eukaryota</taxon>
        <taxon>Metazoa</taxon>
        <taxon>Ecdysozoa</taxon>
        <taxon>Arthropoda</taxon>
        <taxon>Hexapoda</taxon>
        <taxon>Insecta</taxon>
        <taxon>Pterygota</taxon>
        <taxon>Neoptera</taxon>
        <taxon>Endopterygota</taxon>
        <taxon>Diptera</taxon>
        <taxon>Nematocera</taxon>
        <taxon>Culicoidea</taxon>
        <taxon>Culicidae</taxon>
        <taxon>Culicinae</taxon>
        <taxon>Culicini</taxon>
        <taxon>Culex</taxon>
        <taxon>Culex</taxon>
    </lineage>
</organism>
<evidence type="ECO:0000313" key="4">
    <source>
        <dbReference type="EMBL" id="KAL1387473.1"/>
    </source>
</evidence>
<dbReference type="AlphaFoldDB" id="A0ABD1D296"/>
<dbReference type="GO" id="GO:0046872">
    <property type="term" value="F:metal ion binding"/>
    <property type="evidence" value="ECO:0007669"/>
    <property type="project" value="UniProtKB-UniRule"/>
</dbReference>
<dbReference type="SUPFAM" id="SSF51556">
    <property type="entry name" value="Metallo-dependent hydrolases"/>
    <property type="match status" value="1"/>
</dbReference>
<name>A0ABD1D296_CULPP</name>
<dbReference type="PANTHER" id="PTHR10443">
    <property type="entry name" value="MICROSOMAL DIPEPTIDASE"/>
    <property type="match status" value="1"/>
</dbReference>
<keyword evidence="1" id="KW-0325">Glycoprotein</keyword>
<evidence type="ECO:0000256" key="1">
    <source>
        <dbReference type="RuleBase" id="RU341113"/>
    </source>
</evidence>
<dbReference type="InterPro" id="IPR032466">
    <property type="entry name" value="Metal_Hydrolase"/>
</dbReference>
<comment type="cofactor">
    <cofactor evidence="1">
        <name>Zn(2+)</name>
        <dbReference type="ChEBI" id="CHEBI:29105"/>
    </cofactor>
</comment>
<feature type="transmembrane region" description="Helical" evidence="3">
    <location>
        <begin position="110"/>
        <end position="130"/>
    </location>
</feature>
<keyword evidence="1" id="KW-1015">Disulfide bond</keyword>
<dbReference type="Proteomes" id="UP001562425">
    <property type="component" value="Unassembled WGS sequence"/>
</dbReference>